<protein>
    <submittedName>
        <fullName evidence="1">Phage portal protein</fullName>
    </submittedName>
</protein>
<gene>
    <name evidence="1" type="ORF">ACFO26_06945</name>
</gene>
<sequence length="394" mass="43278">MGLFSEIWENVKTKLTSQDNTGYAPLFSAQVNLGLKNAALEACENYLARLVSKGTFIFKQNGIVCENSFDYALNIRPNPNQTASEFKIALVKKLLNGEVLVIKDGIHFYVADNFVTNYSLSGNIYTGVTVDFSSDTVSGSGVYPQKYITTIFEQGVNCFYLKNDNEGLEKYVDGLWKDYGRLFGILITNQLRVGQLRAKVDFPINTKIDADEAKQQQKEFVDKTFNKLLNDPVVLIPNGGASRSTYDEVPAGKSDSLQNQITDFGALKKLYIGEIAQLLGLPPALVLGEVASNSENLDLAIEAAVKPIANKLCEALTYLLLKDSGFQAHKTIEMSGFNTVDILDRAEAIDKAGASGILTINEVREAAGKAPIKDGNKFIMTKNYQEKGEDSEKT</sequence>
<name>A0ABV9JFB8_9LACT</name>
<reference evidence="2" key="1">
    <citation type="journal article" date="2019" name="Int. J. Syst. Evol. Microbiol.">
        <title>The Global Catalogue of Microorganisms (GCM) 10K type strain sequencing project: providing services to taxonomists for standard genome sequencing and annotation.</title>
        <authorList>
            <consortium name="The Broad Institute Genomics Platform"/>
            <consortium name="The Broad Institute Genome Sequencing Center for Infectious Disease"/>
            <person name="Wu L."/>
            <person name="Ma J."/>
        </authorList>
    </citation>
    <scope>NUCLEOTIDE SEQUENCE [LARGE SCALE GENOMIC DNA]</scope>
    <source>
        <strain evidence="2">CCUG 63287</strain>
    </source>
</reference>
<evidence type="ECO:0000313" key="1">
    <source>
        <dbReference type="EMBL" id="MFC4652643.1"/>
    </source>
</evidence>
<dbReference type="EMBL" id="JBHSGD010000005">
    <property type="protein sequence ID" value="MFC4652643.1"/>
    <property type="molecule type" value="Genomic_DNA"/>
</dbReference>
<dbReference type="Proteomes" id="UP001595987">
    <property type="component" value="Unassembled WGS sequence"/>
</dbReference>
<comment type="caution">
    <text evidence="1">The sequence shown here is derived from an EMBL/GenBank/DDBJ whole genome shotgun (WGS) entry which is preliminary data.</text>
</comment>
<proteinExistence type="predicted"/>
<keyword evidence="2" id="KW-1185">Reference proteome</keyword>
<dbReference type="RefSeq" id="WP_213535871.1">
    <property type="nucleotide sequence ID" value="NZ_BOVQ01000005.1"/>
</dbReference>
<dbReference type="InterPro" id="IPR006944">
    <property type="entry name" value="Phage/GTA_portal"/>
</dbReference>
<evidence type="ECO:0000313" key="2">
    <source>
        <dbReference type="Proteomes" id="UP001595987"/>
    </source>
</evidence>
<dbReference type="Pfam" id="PF04860">
    <property type="entry name" value="Phage_portal"/>
    <property type="match status" value="1"/>
</dbReference>
<accession>A0ABV9JFB8</accession>
<organism evidence="1 2">
    <name type="scientific">Lactococcus nasutitermitis</name>
    <dbReference type="NCBI Taxonomy" id="1652957"/>
    <lineage>
        <taxon>Bacteria</taxon>
        <taxon>Bacillati</taxon>
        <taxon>Bacillota</taxon>
        <taxon>Bacilli</taxon>
        <taxon>Lactobacillales</taxon>
        <taxon>Streptococcaceae</taxon>
        <taxon>Lactococcus</taxon>
    </lineage>
</organism>